<dbReference type="RefSeq" id="WP_154077923.1">
    <property type="nucleotide sequence ID" value="NZ_CP045929.1"/>
</dbReference>
<keyword evidence="3" id="KW-0963">Cytoplasm</keyword>
<dbReference type="Pfam" id="PF14011">
    <property type="entry name" value="ESX-1_EspG"/>
    <property type="match status" value="1"/>
</dbReference>
<proteinExistence type="inferred from homology"/>
<accession>A0A5Q3QKJ2</accession>
<dbReference type="EMBL" id="CP045929">
    <property type="protein sequence ID" value="QGK71347.1"/>
    <property type="molecule type" value="Genomic_DNA"/>
</dbReference>
<sequence length="274" mass="29155">MMLDTATDHHRPVELSALELDVVWEHLALGTLPLVIKVPSPGRTHQERSELVETVWNGLSARGLGDRGGLDADLEAMLRVLAEPHREVDGRLWLGRGVRVLAASAHAEDANFGVPAPGAVLAVKDGDVITMRAIAAAGLAREATGVLPPLPAGSGGSVTLRGADLDAAAAESGDDPERLRSALRGRGVRPDDVETLARMTTEVRGQGQFGAARREPGARRVRAERVVGFFDTPHGRYLQMRRDSASGDPWSTVAPVDARTLISHVEALHADLEA</sequence>
<evidence type="ECO:0000313" key="6">
    <source>
        <dbReference type="Proteomes" id="UP000371041"/>
    </source>
</evidence>
<keyword evidence="4" id="KW-0143">Chaperone</keyword>
<evidence type="ECO:0000313" key="5">
    <source>
        <dbReference type="EMBL" id="QGK71347.1"/>
    </source>
</evidence>
<evidence type="ECO:0000256" key="2">
    <source>
        <dbReference type="ARBA" id="ARBA00006411"/>
    </source>
</evidence>
<evidence type="ECO:0000256" key="3">
    <source>
        <dbReference type="ARBA" id="ARBA00022490"/>
    </source>
</evidence>
<organism evidence="5 6">
    <name type="scientific">Allosaccharopolyspora coralli</name>
    <dbReference type="NCBI Taxonomy" id="2665642"/>
    <lineage>
        <taxon>Bacteria</taxon>
        <taxon>Bacillati</taxon>
        <taxon>Actinomycetota</taxon>
        <taxon>Actinomycetes</taxon>
        <taxon>Pseudonocardiales</taxon>
        <taxon>Pseudonocardiaceae</taxon>
        <taxon>Allosaccharopolyspora</taxon>
    </lineage>
</organism>
<evidence type="ECO:0000256" key="1">
    <source>
        <dbReference type="ARBA" id="ARBA00004496"/>
    </source>
</evidence>
<dbReference type="AlphaFoldDB" id="A0A5Q3QKJ2"/>
<name>A0A5Q3QKJ2_9PSEU</name>
<dbReference type="Proteomes" id="UP000371041">
    <property type="component" value="Chromosome"/>
</dbReference>
<reference evidence="6" key="1">
    <citation type="submission" date="2019-11" db="EMBL/GenBank/DDBJ databases">
        <title>The complete genome sequence of Saccharopolyspora sp. E2A.</title>
        <authorList>
            <person name="Zhang G."/>
        </authorList>
    </citation>
    <scope>NUCLEOTIDE SEQUENCE [LARGE SCALE GENOMIC DNA]</scope>
    <source>
        <strain evidence="6">E2A</strain>
    </source>
</reference>
<gene>
    <name evidence="5" type="ORF">GIY23_19100</name>
</gene>
<dbReference type="KEGG" id="sace:GIY23_19100"/>
<comment type="similarity">
    <text evidence="2">Belongs to the EspG family.</text>
</comment>
<evidence type="ECO:0000256" key="4">
    <source>
        <dbReference type="ARBA" id="ARBA00023186"/>
    </source>
</evidence>
<protein>
    <submittedName>
        <fullName evidence="5">ESX secretion-associated protein EspG</fullName>
    </submittedName>
</protein>
<comment type="subcellular location">
    <subcellularLocation>
        <location evidence="1">Cytoplasm</location>
    </subcellularLocation>
</comment>
<keyword evidence="6" id="KW-1185">Reference proteome</keyword>
<dbReference type="InterPro" id="IPR025734">
    <property type="entry name" value="EspG"/>
</dbReference>